<reference evidence="7 8" key="1">
    <citation type="journal article" date="2017" name="Nat. Commun.">
        <title>Genome assembly with in vitro proximity ligation data and whole-genome triplication in lettuce.</title>
        <authorList>
            <person name="Reyes-Chin-Wo S."/>
            <person name="Wang Z."/>
            <person name="Yang X."/>
            <person name="Kozik A."/>
            <person name="Arikit S."/>
            <person name="Song C."/>
            <person name="Xia L."/>
            <person name="Froenicke L."/>
            <person name="Lavelle D.O."/>
            <person name="Truco M.J."/>
            <person name="Xia R."/>
            <person name="Zhu S."/>
            <person name="Xu C."/>
            <person name="Xu H."/>
            <person name="Xu X."/>
            <person name="Cox K."/>
            <person name="Korf I."/>
            <person name="Meyers B.C."/>
            <person name="Michelmore R.W."/>
        </authorList>
    </citation>
    <scope>NUCLEOTIDE SEQUENCE [LARGE SCALE GENOMIC DNA]</scope>
    <source>
        <strain evidence="8">cv. Salinas</strain>
        <tissue evidence="7">Seedlings</tissue>
    </source>
</reference>
<dbReference type="GO" id="GO:0008270">
    <property type="term" value="F:zinc ion binding"/>
    <property type="evidence" value="ECO:0007669"/>
    <property type="project" value="UniProtKB-KW"/>
</dbReference>
<comment type="caution">
    <text evidence="7">The sequence shown here is derived from an EMBL/GenBank/DDBJ whole genome shotgun (WGS) entry which is preliminary data.</text>
</comment>
<dbReference type="AlphaFoldDB" id="A0A9R1V008"/>
<keyword evidence="2 4" id="KW-0863">Zinc-finger</keyword>
<evidence type="ECO:0000256" key="4">
    <source>
        <dbReference type="PROSITE-ProRule" id="PRU01343"/>
    </source>
</evidence>
<dbReference type="Pfam" id="PF06839">
    <property type="entry name" value="Zn_ribbon_GRF"/>
    <property type="match status" value="1"/>
</dbReference>
<dbReference type="Proteomes" id="UP000235145">
    <property type="component" value="Unassembled WGS sequence"/>
</dbReference>
<keyword evidence="1" id="KW-0479">Metal-binding</keyword>
<protein>
    <recommendedName>
        <fullName evidence="6">GRF-type domain-containing protein</fullName>
    </recommendedName>
</protein>
<evidence type="ECO:0000256" key="2">
    <source>
        <dbReference type="ARBA" id="ARBA00022771"/>
    </source>
</evidence>
<name>A0A9R1V008_LACSA</name>
<evidence type="ECO:0000259" key="6">
    <source>
        <dbReference type="PROSITE" id="PS51999"/>
    </source>
</evidence>
<evidence type="ECO:0000256" key="3">
    <source>
        <dbReference type="ARBA" id="ARBA00022833"/>
    </source>
</evidence>
<proteinExistence type="predicted"/>
<keyword evidence="8" id="KW-1185">Reference proteome</keyword>
<sequence length="164" mass="19073">MIIHYYRLLPYLLTRLPMWTLIKRKQSYVDHLLVPLIIIRCLALTLVKKHSNPYPKSKKKMSAPSSYGSIAKKEELCDCQLLVRICTSKTKENPNKKFKVCPNSLKLGKKCKYWEWIDEPVTGNPDLKQKLEAVKVDVACLKKEVQELKNKAHSYRVEISCNII</sequence>
<gene>
    <name evidence="7" type="ORF">LSAT_V11C700360340</name>
</gene>
<keyword evidence="3" id="KW-0862">Zinc</keyword>
<feature type="coiled-coil region" evidence="5">
    <location>
        <begin position="124"/>
        <end position="158"/>
    </location>
</feature>
<dbReference type="PANTHER" id="PTHR33248">
    <property type="entry name" value="ZINC ION-BINDING PROTEIN"/>
    <property type="match status" value="1"/>
</dbReference>
<evidence type="ECO:0000256" key="5">
    <source>
        <dbReference type="SAM" id="Coils"/>
    </source>
</evidence>
<dbReference type="PROSITE" id="PS51999">
    <property type="entry name" value="ZF_GRF"/>
    <property type="match status" value="1"/>
</dbReference>
<evidence type="ECO:0000256" key="1">
    <source>
        <dbReference type="ARBA" id="ARBA00022723"/>
    </source>
</evidence>
<keyword evidence="5" id="KW-0175">Coiled coil</keyword>
<organism evidence="7 8">
    <name type="scientific">Lactuca sativa</name>
    <name type="common">Garden lettuce</name>
    <dbReference type="NCBI Taxonomy" id="4236"/>
    <lineage>
        <taxon>Eukaryota</taxon>
        <taxon>Viridiplantae</taxon>
        <taxon>Streptophyta</taxon>
        <taxon>Embryophyta</taxon>
        <taxon>Tracheophyta</taxon>
        <taxon>Spermatophyta</taxon>
        <taxon>Magnoliopsida</taxon>
        <taxon>eudicotyledons</taxon>
        <taxon>Gunneridae</taxon>
        <taxon>Pentapetalae</taxon>
        <taxon>asterids</taxon>
        <taxon>campanulids</taxon>
        <taxon>Asterales</taxon>
        <taxon>Asteraceae</taxon>
        <taxon>Cichorioideae</taxon>
        <taxon>Cichorieae</taxon>
        <taxon>Lactucinae</taxon>
        <taxon>Lactuca</taxon>
    </lineage>
</organism>
<evidence type="ECO:0000313" key="8">
    <source>
        <dbReference type="Proteomes" id="UP000235145"/>
    </source>
</evidence>
<feature type="domain" description="GRF-type" evidence="6">
    <location>
        <begin position="77"/>
        <end position="120"/>
    </location>
</feature>
<evidence type="ECO:0000313" key="7">
    <source>
        <dbReference type="EMBL" id="KAJ0196152.1"/>
    </source>
</evidence>
<dbReference type="EMBL" id="NBSK02000007">
    <property type="protein sequence ID" value="KAJ0196152.1"/>
    <property type="molecule type" value="Genomic_DNA"/>
</dbReference>
<accession>A0A9R1V008</accession>
<dbReference type="InterPro" id="IPR010666">
    <property type="entry name" value="Znf_GRF"/>
</dbReference>